<dbReference type="NCBIfam" id="NF041002">
    <property type="entry name" value="pilin_ComGF"/>
    <property type="match status" value="1"/>
</dbReference>
<sequence length="175" mass="19896">MKIKNNEYGFTLVELLISFSVLLAVCAALPLLLKSLHNLTFTPVTIHPLELDVFVQQVNKEIRAGEESYVVRNVLTVVNNEGDKITYEYYQNRIRRRVNGTGHVIALQNVYSFFVTETSNGAILQITGLNGETYEINVHKWTKGATNDGAWLHLSDHYRNGYDYDCLFTSSYSIV</sequence>
<dbReference type="EMBL" id="CP018866">
    <property type="protein sequence ID" value="AST92524.1"/>
    <property type="molecule type" value="Genomic_DNA"/>
</dbReference>
<dbReference type="Pfam" id="PF15980">
    <property type="entry name" value="ComGF"/>
    <property type="match status" value="1"/>
</dbReference>
<dbReference type="InterPro" id="IPR012902">
    <property type="entry name" value="N_methyl_site"/>
</dbReference>
<dbReference type="Pfam" id="PF07963">
    <property type="entry name" value="N_methyl"/>
    <property type="match status" value="1"/>
</dbReference>
<evidence type="ECO:0000313" key="4">
    <source>
        <dbReference type="EMBL" id="AST92524.1"/>
    </source>
</evidence>
<dbReference type="AlphaFoldDB" id="A0A223KT53"/>
<evidence type="ECO:0000256" key="3">
    <source>
        <dbReference type="SAM" id="Phobius"/>
    </source>
</evidence>
<dbReference type="InterPro" id="IPR016977">
    <property type="entry name" value="ComGF"/>
</dbReference>
<feature type="transmembrane region" description="Helical" evidence="3">
    <location>
        <begin position="12"/>
        <end position="33"/>
    </location>
</feature>
<dbReference type="GO" id="GO:0030420">
    <property type="term" value="P:establishment of competence for transformation"/>
    <property type="evidence" value="ECO:0007669"/>
    <property type="project" value="UniProtKB-KW"/>
</dbReference>
<name>A0A223KT53_9BACI</name>
<protein>
    <recommendedName>
        <fullName evidence="6">Prepilin-type N-terminal cleavage/methylation domain-containing protein</fullName>
    </recommendedName>
</protein>
<keyword evidence="5" id="KW-1185">Reference proteome</keyword>
<keyword evidence="3" id="KW-0812">Transmembrane</keyword>
<dbReference type="GO" id="GO:0009986">
    <property type="term" value="C:cell surface"/>
    <property type="evidence" value="ECO:0007669"/>
    <property type="project" value="UniProtKB-SubCell"/>
</dbReference>
<accession>A0A223KT53</accession>
<reference evidence="4 5" key="1">
    <citation type="submission" date="2016-12" db="EMBL/GenBank/DDBJ databases">
        <title>The whole genome sequencing and assembly of Bacillus cohnii DSM 6307T strain.</title>
        <authorList>
            <person name="Lee Y.-J."/>
            <person name="Yi H."/>
            <person name="Bahn Y.-S."/>
            <person name="Kim J.F."/>
            <person name="Lee D.-W."/>
        </authorList>
    </citation>
    <scope>NUCLEOTIDE SEQUENCE [LARGE SCALE GENOMIC DNA]</scope>
    <source>
        <strain evidence="4 5">DSM 6307</strain>
    </source>
</reference>
<evidence type="ECO:0000256" key="1">
    <source>
        <dbReference type="ARBA" id="ARBA00004241"/>
    </source>
</evidence>
<proteinExistence type="predicted"/>
<keyword evidence="2" id="KW-0178">Competence</keyword>
<keyword evidence="3" id="KW-1133">Transmembrane helix</keyword>
<keyword evidence="3" id="KW-0472">Membrane</keyword>
<evidence type="ECO:0000313" key="5">
    <source>
        <dbReference type="Proteomes" id="UP000215224"/>
    </source>
</evidence>
<evidence type="ECO:0000256" key="2">
    <source>
        <dbReference type="ARBA" id="ARBA00023287"/>
    </source>
</evidence>
<dbReference type="RefSeq" id="WP_066419798.1">
    <property type="nucleotide sequence ID" value="NZ_CP018866.1"/>
</dbReference>
<comment type="subcellular location">
    <subcellularLocation>
        <location evidence="1">Cell surface</location>
    </subcellularLocation>
</comment>
<dbReference type="KEGG" id="bcoh:BC6307_15110"/>
<gene>
    <name evidence="4" type="ORF">BC6307_15110</name>
</gene>
<evidence type="ECO:0008006" key="6">
    <source>
        <dbReference type="Google" id="ProtNLM"/>
    </source>
</evidence>
<dbReference type="Proteomes" id="UP000215224">
    <property type="component" value="Chromosome"/>
</dbReference>
<organism evidence="4 5">
    <name type="scientific">Sutcliffiella cohnii</name>
    <dbReference type="NCBI Taxonomy" id="33932"/>
    <lineage>
        <taxon>Bacteria</taxon>
        <taxon>Bacillati</taxon>
        <taxon>Bacillota</taxon>
        <taxon>Bacilli</taxon>
        <taxon>Bacillales</taxon>
        <taxon>Bacillaceae</taxon>
        <taxon>Sutcliffiella</taxon>
    </lineage>
</organism>